<dbReference type="Pfam" id="PF05164">
    <property type="entry name" value="ZapA"/>
    <property type="match status" value="1"/>
</dbReference>
<proteinExistence type="predicted"/>
<reference evidence="1 2" key="1">
    <citation type="submission" date="2017-03" db="EMBL/GenBank/DDBJ databases">
        <authorList>
            <person name="Afonso C.L."/>
            <person name="Miller P.J."/>
            <person name="Scott M.A."/>
            <person name="Spackman E."/>
            <person name="Goraichik I."/>
            <person name="Dimitrov K.M."/>
            <person name="Suarez D.L."/>
            <person name="Swayne D.E."/>
        </authorList>
    </citation>
    <scope>NUCLEOTIDE SEQUENCE [LARGE SCALE GENOMIC DNA]</scope>
    <source>
        <strain evidence="1">PRJEB14757</strain>
    </source>
</reference>
<evidence type="ECO:0008006" key="3">
    <source>
        <dbReference type="Google" id="ProtNLM"/>
    </source>
</evidence>
<accession>A0A1W1H963</accession>
<dbReference type="OrthoDB" id="5420443at2"/>
<dbReference type="InterPro" id="IPR036192">
    <property type="entry name" value="Cell_div_ZapA-like_sf"/>
</dbReference>
<evidence type="ECO:0000313" key="1">
    <source>
        <dbReference type="EMBL" id="SLM28976.1"/>
    </source>
</evidence>
<dbReference type="InterPro" id="IPR007838">
    <property type="entry name" value="Cell_div_ZapA-like"/>
</dbReference>
<dbReference type="SUPFAM" id="SSF102829">
    <property type="entry name" value="Cell division protein ZapA-like"/>
    <property type="match status" value="1"/>
</dbReference>
<dbReference type="STRING" id="1246637.MTBBW1_1650018"/>
<gene>
    <name evidence="1" type="ORF">MTBBW1_1650018</name>
</gene>
<evidence type="ECO:0000313" key="2">
    <source>
        <dbReference type="Proteomes" id="UP000191931"/>
    </source>
</evidence>
<organism evidence="1 2">
    <name type="scientific">Desulfamplus magnetovallimortis</name>
    <dbReference type="NCBI Taxonomy" id="1246637"/>
    <lineage>
        <taxon>Bacteria</taxon>
        <taxon>Pseudomonadati</taxon>
        <taxon>Thermodesulfobacteriota</taxon>
        <taxon>Desulfobacteria</taxon>
        <taxon>Desulfobacterales</taxon>
        <taxon>Desulfobacteraceae</taxon>
        <taxon>Desulfamplus</taxon>
    </lineage>
</organism>
<name>A0A1W1H963_9BACT</name>
<dbReference type="Proteomes" id="UP000191931">
    <property type="component" value="Unassembled WGS sequence"/>
</dbReference>
<protein>
    <recommendedName>
        <fullName evidence="3">Cell division protein ZapA</fullName>
    </recommendedName>
</protein>
<sequence length="116" mass="13133">MSDIEAKGSIGIEKSVDGVITIDLFGTKFNFKPDSKVEQPELIIDELNHYVRNAENHIKFTASDRNKLAILLLASMNISNDLREMKLQYARLEEHIMQRMSKLLGKIEKISGDSAI</sequence>
<dbReference type="EMBL" id="FWEV01000074">
    <property type="protein sequence ID" value="SLM28976.1"/>
    <property type="molecule type" value="Genomic_DNA"/>
</dbReference>
<dbReference type="RefSeq" id="WP_080805538.1">
    <property type="nucleotide sequence ID" value="NZ_LT828550.1"/>
</dbReference>
<dbReference type="AlphaFoldDB" id="A0A1W1H963"/>
<keyword evidence="2" id="KW-1185">Reference proteome</keyword>